<dbReference type="InterPro" id="IPR011600">
    <property type="entry name" value="Pept_C14_caspase"/>
</dbReference>
<feature type="domain" description="Peptidase C14 caspase" evidence="2">
    <location>
        <begin position="44"/>
        <end position="120"/>
    </location>
</feature>
<dbReference type="InterPro" id="IPR050452">
    <property type="entry name" value="Metacaspase"/>
</dbReference>
<proteinExistence type="predicted"/>
<dbReference type="PANTHER" id="PTHR48104">
    <property type="entry name" value="METACASPASE-4"/>
    <property type="match status" value="1"/>
</dbReference>
<evidence type="ECO:0000313" key="4">
    <source>
        <dbReference type="Proteomes" id="UP000471705"/>
    </source>
</evidence>
<evidence type="ECO:0000259" key="2">
    <source>
        <dbReference type="Pfam" id="PF00656"/>
    </source>
</evidence>
<protein>
    <recommendedName>
        <fullName evidence="2">Peptidase C14 caspase domain-containing protein</fullName>
    </recommendedName>
</protein>
<name>A0A7K3VU42_RHILE</name>
<sequence length="120" mass="13246">MTFTRSAAQKVLMLEHQKASTVARPDGFSSSHSVSRADTPNGERRRAVLVGINDYRGAANDLPSCVNDVNAFEELLEKKYCFNQFLRLVNSEATIANVTAALRELCADASPADRLVFFYS</sequence>
<dbReference type="Proteomes" id="UP000471705">
    <property type="component" value="Unassembled WGS sequence"/>
</dbReference>
<dbReference type="SUPFAM" id="SSF52129">
    <property type="entry name" value="Caspase-like"/>
    <property type="match status" value="1"/>
</dbReference>
<feature type="region of interest" description="Disordered" evidence="1">
    <location>
        <begin position="18"/>
        <end position="41"/>
    </location>
</feature>
<dbReference type="InterPro" id="IPR029030">
    <property type="entry name" value="Caspase-like_dom_sf"/>
</dbReference>
<feature type="non-terminal residue" evidence="3">
    <location>
        <position position="120"/>
    </location>
</feature>
<dbReference type="Pfam" id="PF00656">
    <property type="entry name" value="Peptidase_C14"/>
    <property type="match status" value="1"/>
</dbReference>
<comment type="caution">
    <text evidence="3">The sequence shown here is derived from an EMBL/GenBank/DDBJ whole genome shotgun (WGS) entry which is preliminary data.</text>
</comment>
<accession>A0A7K3VU42</accession>
<dbReference type="GO" id="GO:0006508">
    <property type="term" value="P:proteolysis"/>
    <property type="evidence" value="ECO:0007669"/>
    <property type="project" value="InterPro"/>
</dbReference>
<dbReference type="EMBL" id="WUFV01000062">
    <property type="protein sequence ID" value="NEK20713.1"/>
    <property type="molecule type" value="Genomic_DNA"/>
</dbReference>
<gene>
    <name evidence="3" type="ORF">GR257_38960</name>
</gene>
<organism evidence="3 4">
    <name type="scientific">Rhizobium leguminosarum</name>
    <dbReference type="NCBI Taxonomy" id="384"/>
    <lineage>
        <taxon>Bacteria</taxon>
        <taxon>Pseudomonadati</taxon>
        <taxon>Pseudomonadota</taxon>
        <taxon>Alphaproteobacteria</taxon>
        <taxon>Hyphomicrobiales</taxon>
        <taxon>Rhizobiaceae</taxon>
        <taxon>Rhizobium/Agrobacterium group</taxon>
        <taxon>Rhizobium</taxon>
    </lineage>
</organism>
<evidence type="ECO:0000256" key="1">
    <source>
        <dbReference type="SAM" id="MobiDB-lite"/>
    </source>
</evidence>
<evidence type="ECO:0000313" key="3">
    <source>
        <dbReference type="EMBL" id="NEK20713.1"/>
    </source>
</evidence>
<dbReference type="PANTHER" id="PTHR48104:SF30">
    <property type="entry name" value="METACASPASE-1"/>
    <property type="match status" value="1"/>
</dbReference>
<dbReference type="Gene3D" id="3.40.50.12660">
    <property type="match status" value="1"/>
</dbReference>
<reference evidence="3 4" key="1">
    <citation type="submission" date="2019-12" db="EMBL/GenBank/DDBJ databases">
        <title>Rhizobium genotypes associated with high levels of biological nitrogen fixation by grain legumes in a temperate-maritime cropping system.</title>
        <authorList>
            <person name="Maluk M."/>
            <person name="Francesc Ferrando Molina F."/>
            <person name="Lopez Del Egido L."/>
            <person name="Lafos M."/>
            <person name="Langarica-Fuentes A."/>
            <person name="Gebre Yohannes G."/>
            <person name="Young M.W."/>
            <person name="Martin P."/>
            <person name="Gantlett R."/>
            <person name="Kenicer G."/>
            <person name="Hawes C."/>
            <person name="Begg G.S."/>
            <person name="Quilliam R.S."/>
            <person name="Squire G.R."/>
            <person name="Poole P.S."/>
            <person name="Young P.W."/>
            <person name="Iannetta P.M."/>
            <person name="James E.K."/>
        </authorList>
    </citation>
    <scope>NUCLEOTIDE SEQUENCE [LARGE SCALE GENOMIC DNA]</scope>
    <source>
        <strain evidence="3 4">JHI54</strain>
    </source>
</reference>
<dbReference type="GO" id="GO:0005737">
    <property type="term" value="C:cytoplasm"/>
    <property type="evidence" value="ECO:0007669"/>
    <property type="project" value="TreeGrafter"/>
</dbReference>
<feature type="compositionally biased region" description="Polar residues" evidence="1">
    <location>
        <begin position="28"/>
        <end position="38"/>
    </location>
</feature>
<dbReference type="GO" id="GO:0004197">
    <property type="term" value="F:cysteine-type endopeptidase activity"/>
    <property type="evidence" value="ECO:0007669"/>
    <property type="project" value="InterPro"/>
</dbReference>
<dbReference type="AlphaFoldDB" id="A0A7K3VU42"/>